<dbReference type="OrthoDB" id="449091at2759"/>
<dbReference type="InterPro" id="IPR050955">
    <property type="entry name" value="Plant_Biomass_Hydrol_Est"/>
</dbReference>
<dbReference type="SUPFAM" id="SSF53474">
    <property type="entry name" value="alpha/beta-Hydrolases"/>
    <property type="match status" value="1"/>
</dbReference>
<accession>A0A9P5ZRC8</accession>
<protein>
    <recommendedName>
        <fullName evidence="2">Peptidase S9 prolyl oligopeptidase catalytic domain-containing protein</fullName>
    </recommendedName>
</protein>
<dbReference type="GO" id="GO:0008236">
    <property type="term" value="F:serine-type peptidase activity"/>
    <property type="evidence" value="ECO:0007669"/>
    <property type="project" value="InterPro"/>
</dbReference>
<sequence>MWHVEISKDWDVLGPFPIHAREQHFLSPSFPVNVHEPIDLTKKYPSSYADGGNVSWTTTTSNKAGEIRVAFPNIRWQSLRATEGWAALQHHAVLRGTLTVSSTPPYGIRDTPRLLVQLLQGSFFTIIPSDLTKSQGITPRWYHGNIYAMERALPQAVDLPVPPEASKQTQYTIFISGDFEIRLFGDPSASKQEYPIQSLQISVNIELPTRDPSTHVVHEPTQDIICDFVDGWAFGNALGIGMRSVDGWWTIKEVALEDSNPDNIPKEVTLRLEQETHLAPSQTRVIPIVIEQHSAFHGGELRIRVRAQGQSTRYPTAVSVTVPVKHLKGWDGKDCPKLYSIKASYFYAHSMPTNFVVVPPLYRNEGRVSKAPILCLHGAGVDVIGTPWWIGSLPRMNNSWLVIPTGRTSWGLDWHGPSAKDAWGSLDALVSIAEGNPAWKDWRLPINPPAVILGHSNGGQGTWYLASRYPDRVLAAVPMAGYIKSQAYVPLTQSRSAHYMDPALRAILQSTLTPDENDLFLSNLVDMPVLAIHGGIDDNVPVWHSREYISIIKTLNPNANATYREDAGQPHWYPEAITHPDTLAFIKKSVSLEVRKPPVEFTLTVANPLESGPMYGLQVVSLLVPGRLGRLKVRIDDRGFAHISPVNISAFQVDLSVLYPSRDYVNLIGIYVGTDLVQSPSTIYVVSKQDLSGWHANDAVDQTAGLPRPPGRAQLILTSNAPLTIVVPPNAAHELSIALRIAHVLEVYHKLDTSILTFSEYALKDSGTPPGNLVLIGNTAAPSVKWLLQKSPTPWSLRERSLFLQGRAVTQAGQAIVSTFPHPSVPATVLLLSSNEGAGLERAYRQFPLRTGVTTPDWLVMSEGADNMGAAGLDGAGYVHFTSLVKRMTNAKQKNSTWGHEWGWNEPMSWLN</sequence>
<evidence type="ECO:0000313" key="4">
    <source>
        <dbReference type="Proteomes" id="UP000807025"/>
    </source>
</evidence>
<dbReference type="Gene3D" id="3.40.50.1820">
    <property type="entry name" value="alpha/beta hydrolase"/>
    <property type="match status" value="1"/>
</dbReference>
<keyword evidence="1" id="KW-0732">Signal</keyword>
<dbReference type="InterPro" id="IPR001375">
    <property type="entry name" value="Peptidase_S9_cat"/>
</dbReference>
<feature type="domain" description="Peptidase S9 prolyl oligopeptidase catalytic" evidence="2">
    <location>
        <begin position="451"/>
        <end position="575"/>
    </location>
</feature>
<organism evidence="3 4">
    <name type="scientific">Pleurotus eryngii</name>
    <name type="common">Boletus of the steppes</name>
    <dbReference type="NCBI Taxonomy" id="5323"/>
    <lineage>
        <taxon>Eukaryota</taxon>
        <taxon>Fungi</taxon>
        <taxon>Dikarya</taxon>
        <taxon>Basidiomycota</taxon>
        <taxon>Agaricomycotina</taxon>
        <taxon>Agaricomycetes</taxon>
        <taxon>Agaricomycetidae</taxon>
        <taxon>Agaricales</taxon>
        <taxon>Pleurotineae</taxon>
        <taxon>Pleurotaceae</taxon>
        <taxon>Pleurotus</taxon>
    </lineage>
</organism>
<proteinExistence type="predicted"/>
<evidence type="ECO:0000259" key="2">
    <source>
        <dbReference type="Pfam" id="PF00326"/>
    </source>
</evidence>
<gene>
    <name evidence="3" type="ORF">BDN71DRAFT_1420795</name>
</gene>
<dbReference type="PANTHER" id="PTHR43037:SF4">
    <property type="entry name" value="PEPTIDASE S9 PROLYL OLIGOPEPTIDASE CATALYTIC DOMAIN-CONTAINING PROTEIN"/>
    <property type="match status" value="1"/>
</dbReference>
<dbReference type="InterPro" id="IPR029058">
    <property type="entry name" value="AB_hydrolase_fold"/>
</dbReference>
<keyword evidence="4" id="KW-1185">Reference proteome</keyword>
<evidence type="ECO:0000313" key="3">
    <source>
        <dbReference type="EMBL" id="KAF9492260.1"/>
    </source>
</evidence>
<evidence type="ECO:0000256" key="1">
    <source>
        <dbReference type="ARBA" id="ARBA00022729"/>
    </source>
</evidence>
<dbReference type="AlphaFoldDB" id="A0A9P5ZRC8"/>
<dbReference type="GO" id="GO:0006508">
    <property type="term" value="P:proteolysis"/>
    <property type="evidence" value="ECO:0007669"/>
    <property type="project" value="InterPro"/>
</dbReference>
<name>A0A9P5ZRC8_PLEER</name>
<dbReference type="PANTHER" id="PTHR43037">
    <property type="entry name" value="UNNAMED PRODUCT-RELATED"/>
    <property type="match status" value="1"/>
</dbReference>
<reference evidence="3" key="1">
    <citation type="submission" date="2020-11" db="EMBL/GenBank/DDBJ databases">
        <authorList>
            <consortium name="DOE Joint Genome Institute"/>
            <person name="Ahrendt S."/>
            <person name="Riley R."/>
            <person name="Andreopoulos W."/>
            <person name="Labutti K."/>
            <person name="Pangilinan J."/>
            <person name="Ruiz-Duenas F.J."/>
            <person name="Barrasa J.M."/>
            <person name="Sanchez-Garcia M."/>
            <person name="Camarero S."/>
            <person name="Miyauchi S."/>
            <person name="Serrano A."/>
            <person name="Linde D."/>
            <person name="Babiker R."/>
            <person name="Drula E."/>
            <person name="Ayuso-Fernandez I."/>
            <person name="Pacheco R."/>
            <person name="Padilla G."/>
            <person name="Ferreira P."/>
            <person name="Barriuso J."/>
            <person name="Kellner H."/>
            <person name="Castanera R."/>
            <person name="Alfaro M."/>
            <person name="Ramirez L."/>
            <person name="Pisabarro A.G."/>
            <person name="Kuo A."/>
            <person name="Tritt A."/>
            <person name="Lipzen A."/>
            <person name="He G."/>
            <person name="Yan M."/>
            <person name="Ng V."/>
            <person name="Cullen D."/>
            <person name="Martin F."/>
            <person name="Rosso M.-N."/>
            <person name="Henrissat B."/>
            <person name="Hibbett D."/>
            <person name="Martinez A.T."/>
            <person name="Grigoriev I.V."/>
        </authorList>
    </citation>
    <scope>NUCLEOTIDE SEQUENCE</scope>
    <source>
        <strain evidence="3">ATCC 90797</strain>
    </source>
</reference>
<dbReference type="EMBL" id="MU154604">
    <property type="protein sequence ID" value="KAF9492260.1"/>
    <property type="molecule type" value="Genomic_DNA"/>
</dbReference>
<dbReference type="Proteomes" id="UP000807025">
    <property type="component" value="Unassembled WGS sequence"/>
</dbReference>
<comment type="caution">
    <text evidence="3">The sequence shown here is derived from an EMBL/GenBank/DDBJ whole genome shotgun (WGS) entry which is preliminary data.</text>
</comment>
<dbReference type="Pfam" id="PF00326">
    <property type="entry name" value="Peptidase_S9"/>
    <property type="match status" value="1"/>
</dbReference>